<dbReference type="Pfam" id="PF01633">
    <property type="entry name" value="Choline_kinase"/>
    <property type="match status" value="1"/>
</dbReference>
<dbReference type="GO" id="GO:0004305">
    <property type="term" value="F:ethanolamine kinase activity"/>
    <property type="evidence" value="ECO:0007669"/>
    <property type="project" value="TreeGrafter"/>
</dbReference>
<evidence type="ECO:0000256" key="3">
    <source>
        <dbReference type="ARBA" id="ARBA00038211"/>
    </source>
</evidence>
<accession>A0A0N4ZBF9</accession>
<dbReference type="STRING" id="131310.A0A0N4ZBF9"/>
<keyword evidence="1" id="KW-0443">Lipid metabolism</keyword>
<organism evidence="4 5">
    <name type="scientific">Parastrongyloides trichosuri</name>
    <name type="common">Possum-specific nematode worm</name>
    <dbReference type="NCBI Taxonomy" id="131310"/>
    <lineage>
        <taxon>Eukaryota</taxon>
        <taxon>Metazoa</taxon>
        <taxon>Ecdysozoa</taxon>
        <taxon>Nematoda</taxon>
        <taxon>Chromadorea</taxon>
        <taxon>Rhabditida</taxon>
        <taxon>Tylenchina</taxon>
        <taxon>Panagrolaimomorpha</taxon>
        <taxon>Strongyloidoidea</taxon>
        <taxon>Strongyloididae</taxon>
        <taxon>Parastrongyloides</taxon>
    </lineage>
</organism>
<keyword evidence="2" id="KW-1208">Phospholipid metabolism</keyword>
<dbReference type="Proteomes" id="UP000038045">
    <property type="component" value="Unplaced"/>
</dbReference>
<name>A0A0N4ZBF9_PARTI</name>
<dbReference type="AlphaFoldDB" id="A0A0N4ZBF9"/>
<dbReference type="GO" id="GO:0005737">
    <property type="term" value="C:cytoplasm"/>
    <property type="evidence" value="ECO:0007669"/>
    <property type="project" value="TreeGrafter"/>
</dbReference>
<dbReference type="GO" id="GO:0004103">
    <property type="term" value="F:choline kinase activity"/>
    <property type="evidence" value="ECO:0007669"/>
    <property type="project" value="TreeGrafter"/>
</dbReference>
<dbReference type="Gene3D" id="3.30.200.20">
    <property type="entry name" value="Phosphorylase Kinase, domain 1"/>
    <property type="match status" value="1"/>
</dbReference>
<keyword evidence="4" id="KW-1185">Reference proteome</keyword>
<comment type="similarity">
    <text evidence="3">Belongs to the choline/ethanolamine kinase family.</text>
</comment>
<evidence type="ECO:0000256" key="2">
    <source>
        <dbReference type="ARBA" id="ARBA00023264"/>
    </source>
</evidence>
<dbReference type="SUPFAM" id="SSF56112">
    <property type="entry name" value="Protein kinase-like (PK-like)"/>
    <property type="match status" value="1"/>
</dbReference>
<sequence length="412" mass="47866">MEKSITGESLRSALNEENEDQTDKLSREFKLECMALAKRYLAGAWLSLAEDEFKVTKITGGLSNLIFKIDLPDYVKPVAFEPRCALIRIHGTSSQSALIIDTIIFTILSERNMGPKLYGIFSDGRIEEYVPSRSLSKMELHKEIVQKNVALVLSQIHSLVCPLKKESALIDQGKKWLRNIERKIGRDAKWEVKTTQIDPIYAKNIPNVVTLDDLYNELKHVDRCLKASKSPIVFCHNDLQEGNILLSDAYEITEDGELKKKNEFRIGSKDEPFFVIDYEYACYNFRGFDFGNHFCEWGISYDTEDPCGYTIIEEHFPTREKMALFITEYLKNLYSNQNADARHMVTYDFAKDMKILSREGERFMVVSHFFWSLWALEMETHKEIEFGYIPYGLDRLCLYFDGKRKLSNYLKE</sequence>
<dbReference type="InterPro" id="IPR011009">
    <property type="entry name" value="Kinase-like_dom_sf"/>
</dbReference>
<dbReference type="PANTHER" id="PTHR22603">
    <property type="entry name" value="CHOLINE/ETHANOALAMINE KINASE"/>
    <property type="match status" value="1"/>
</dbReference>
<keyword evidence="1" id="KW-0594">Phospholipid biosynthesis</keyword>
<evidence type="ECO:0000313" key="4">
    <source>
        <dbReference type="Proteomes" id="UP000038045"/>
    </source>
</evidence>
<evidence type="ECO:0000256" key="1">
    <source>
        <dbReference type="ARBA" id="ARBA00023209"/>
    </source>
</evidence>
<proteinExistence type="inferred from homology"/>
<dbReference type="WBParaSite" id="PTRK_0000487100.1">
    <property type="protein sequence ID" value="PTRK_0000487100.1"/>
    <property type="gene ID" value="PTRK_0000487100"/>
</dbReference>
<dbReference type="Gene3D" id="3.90.1200.10">
    <property type="match status" value="1"/>
</dbReference>
<keyword evidence="1" id="KW-0444">Lipid biosynthesis</keyword>
<dbReference type="PANTHER" id="PTHR22603:SF93">
    <property type="entry name" value="RE24176P"/>
    <property type="match status" value="1"/>
</dbReference>
<dbReference type="GO" id="GO:0006646">
    <property type="term" value="P:phosphatidylethanolamine biosynthetic process"/>
    <property type="evidence" value="ECO:0007669"/>
    <property type="project" value="TreeGrafter"/>
</dbReference>
<reference evidence="5" key="1">
    <citation type="submission" date="2017-02" db="UniProtKB">
        <authorList>
            <consortium name="WormBaseParasite"/>
        </authorList>
    </citation>
    <scope>IDENTIFICATION</scope>
</reference>
<evidence type="ECO:0000313" key="5">
    <source>
        <dbReference type="WBParaSite" id="PTRK_0000487100.1"/>
    </source>
</evidence>
<protein>
    <submittedName>
        <fullName evidence="5">Choline/ethanolamine kinase</fullName>
    </submittedName>
</protein>